<dbReference type="InterPro" id="IPR032675">
    <property type="entry name" value="LRR_dom_sf"/>
</dbReference>
<dbReference type="Gene3D" id="3.80.10.10">
    <property type="entry name" value="Ribonuclease Inhibitor"/>
    <property type="match status" value="1"/>
</dbReference>
<dbReference type="AlphaFoldDB" id="A0A9R1XJS9"/>
<reference evidence="1 2" key="1">
    <citation type="journal article" date="2017" name="Nat. Commun.">
        <title>Genome assembly with in vitro proximity ligation data and whole-genome triplication in lettuce.</title>
        <authorList>
            <person name="Reyes-Chin-Wo S."/>
            <person name="Wang Z."/>
            <person name="Yang X."/>
            <person name="Kozik A."/>
            <person name="Arikit S."/>
            <person name="Song C."/>
            <person name="Xia L."/>
            <person name="Froenicke L."/>
            <person name="Lavelle D.O."/>
            <person name="Truco M.J."/>
            <person name="Xia R."/>
            <person name="Zhu S."/>
            <person name="Xu C."/>
            <person name="Xu H."/>
            <person name="Xu X."/>
            <person name="Cox K."/>
            <person name="Korf I."/>
            <person name="Meyers B.C."/>
            <person name="Michelmore R.W."/>
        </authorList>
    </citation>
    <scope>NUCLEOTIDE SEQUENCE [LARGE SCALE GENOMIC DNA]</scope>
    <source>
        <strain evidence="2">cv. Salinas</strain>
        <tissue evidence="1">Seedlings</tissue>
    </source>
</reference>
<accession>A0A9R1XJS9</accession>
<evidence type="ECO:0000313" key="1">
    <source>
        <dbReference type="EMBL" id="KAJ0215751.1"/>
    </source>
</evidence>
<sequence length="98" mass="11002">MMKKGIWETGIWETGISFNGRLQHLTSLQHLSVSNCPKTLHLPEKVFPSLFSLKIDKCPNSKEMSIRRSSYWPHISLIPSSSLCGAHLVESSINHASL</sequence>
<comment type="caution">
    <text evidence="1">The sequence shown here is derived from an EMBL/GenBank/DDBJ whole genome shotgun (WGS) entry which is preliminary data.</text>
</comment>
<name>A0A9R1XJS9_LACSA</name>
<proteinExistence type="predicted"/>
<protein>
    <submittedName>
        <fullName evidence="1">Uncharacterized protein</fullName>
    </submittedName>
</protein>
<keyword evidence="2" id="KW-1185">Reference proteome</keyword>
<dbReference type="Proteomes" id="UP000235145">
    <property type="component" value="Unassembled WGS sequence"/>
</dbReference>
<organism evidence="1 2">
    <name type="scientific">Lactuca sativa</name>
    <name type="common">Garden lettuce</name>
    <dbReference type="NCBI Taxonomy" id="4236"/>
    <lineage>
        <taxon>Eukaryota</taxon>
        <taxon>Viridiplantae</taxon>
        <taxon>Streptophyta</taxon>
        <taxon>Embryophyta</taxon>
        <taxon>Tracheophyta</taxon>
        <taxon>Spermatophyta</taxon>
        <taxon>Magnoliopsida</taxon>
        <taxon>eudicotyledons</taxon>
        <taxon>Gunneridae</taxon>
        <taxon>Pentapetalae</taxon>
        <taxon>asterids</taxon>
        <taxon>campanulids</taxon>
        <taxon>Asterales</taxon>
        <taxon>Asteraceae</taxon>
        <taxon>Cichorioideae</taxon>
        <taxon>Cichorieae</taxon>
        <taxon>Lactucinae</taxon>
        <taxon>Lactuca</taxon>
    </lineage>
</organism>
<dbReference type="SUPFAM" id="SSF52058">
    <property type="entry name" value="L domain-like"/>
    <property type="match status" value="1"/>
</dbReference>
<evidence type="ECO:0000313" key="2">
    <source>
        <dbReference type="Proteomes" id="UP000235145"/>
    </source>
</evidence>
<gene>
    <name evidence="1" type="ORF">LSAT_V11C300149900</name>
</gene>
<dbReference type="EMBL" id="NBSK02000003">
    <property type="protein sequence ID" value="KAJ0215751.1"/>
    <property type="molecule type" value="Genomic_DNA"/>
</dbReference>